<feature type="domain" description="Solute-binding protein family 3/N-terminal" evidence="4">
    <location>
        <begin position="35"/>
        <end position="252"/>
    </location>
</feature>
<keyword evidence="7" id="KW-1185">Reference proteome</keyword>
<evidence type="ECO:0000256" key="3">
    <source>
        <dbReference type="SAM" id="SignalP"/>
    </source>
</evidence>
<dbReference type="InterPro" id="IPR001638">
    <property type="entry name" value="Solute-binding_3/MltF_N"/>
</dbReference>
<organism evidence="6 7">
    <name type="scientific">Pseudomonas laurylsulfativorans</name>
    <dbReference type="NCBI Taxonomy" id="1943631"/>
    <lineage>
        <taxon>Bacteria</taxon>
        <taxon>Pseudomonadati</taxon>
        <taxon>Pseudomonadota</taxon>
        <taxon>Gammaproteobacteria</taxon>
        <taxon>Pseudomonadales</taxon>
        <taxon>Pseudomonadaceae</taxon>
        <taxon>Pseudomonas</taxon>
    </lineage>
</organism>
<dbReference type="CDD" id="cd13530">
    <property type="entry name" value="PBP2_peptides_like"/>
    <property type="match status" value="1"/>
</dbReference>
<feature type="domain" description="Ionotropic glutamate receptor C-terminal" evidence="5">
    <location>
        <begin position="35"/>
        <end position="251"/>
    </location>
</feature>
<dbReference type="InterPro" id="IPR001320">
    <property type="entry name" value="Iontro_rcpt_C"/>
</dbReference>
<dbReference type="GO" id="GO:0016020">
    <property type="term" value="C:membrane"/>
    <property type="evidence" value="ECO:0007669"/>
    <property type="project" value="InterPro"/>
</dbReference>
<feature type="chain" id="PRO_5015714038" evidence="3">
    <location>
        <begin position="25"/>
        <end position="256"/>
    </location>
</feature>
<accession>A0A2S3VUZ9</accession>
<evidence type="ECO:0000256" key="1">
    <source>
        <dbReference type="ARBA" id="ARBA00010333"/>
    </source>
</evidence>
<dbReference type="Gene3D" id="3.40.190.10">
    <property type="entry name" value="Periplasmic binding protein-like II"/>
    <property type="match status" value="2"/>
</dbReference>
<name>A0A2S3VUZ9_9PSED</name>
<evidence type="ECO:0000256" key="2">
    <source>
        <dbReference type="ARBA" id="ARBA00022729"/>
    </source>
</evidence>
<dbReference type="SMART" id="SM00062">
    <property type="entry name" value="PBPb"/>
    <property type="match status" value="1"/>
</dbReference>
<dbReference type="EMBL" id="MUJK01000001">
    <property type="protein sequence ID" value="POF43762.1"/>
    <property type="molecule type" value="Genomic_DNA"/>
</dbReference>
<dbReference type="AlphaFoldDB" id="A0A2S3VUZ9"/>
<dbReference type="Pfam" id="PF00497">
    <property type="entry name" value="SBP_bac_3"/>
    <property type="match status" value="1"/>
</dbReference>
<comment type="caution">
    <text evidence="6">The sequence shown here is derived from an EMBL/GenBank/DDBJ whole genome shotgun (WGS) entry which is preliminary data.</text>
</comment>
<evidence type="ECO:0000259" key="5">
    <source>
        <dbReference type="SMART" id="SM00079"/>
    </source>
</evidence>
<gene>
    <name evidence="6" type="ORF">B0D71_02820</name>
</gene>
<evidence type="ECO:0000313" key="6">
    <source>
        <dbReference type="EMBL" id="POF43762.1"/>
    </source>
</evidence>
<sequence length="256" mass="27592">MKKITPFLGVVGLVASLFVANAHAKSIEEIQSSGKITIGTDGTFPPFQFFDNGKLSGFEIDVGNEVARRLGVTAEWKPMSFDSLLAGLSQDRWDIVIASFTVTDERAKAVHFTSPLYCSGGVVVSNKPEIKTAVDLSGKVVAAQTGSTYFQKAATIPGVKQVRNFASDSDARNAMVSGRADAWITDKFVAKLSIDKQPTRGMAIGDFLFSEKIASAVKNGNDGLAAAYDKALADMQSDGTYEKISKKWFNEDIRCI</sequence>
<feature type="signal peptide" evidence="3">
    <location>
        <begin position="1"/>
        <end position="24"/>
    </location>
</feature>
<dbReference type="GO" id="GO:0015276">
    <property type="term" value="F:ligand-gated monoatomic ion channel activity"/>
    <property type="evidence" value="ECO:0007669"/>
    <property type="project" value="InterPro"/>
</dbReference>
<dbReference type="Proteomes" id="UP000237440">
    <property type="component" value="Unassembled WGS sequence"/>
</dbReference>
<protein>
    <submittedName>
        <fullName evidence="6">Amino acid ABC transporter substrate-binding protein</fullName>
    </submittedName>
</protein>
<dbReference type="PANTHER" id="PTHR35936">
    <property type="entry name" value="MEMBRANE-BOUND LYTIC MUREIN TRANSGLYCOSYLASE F"/>
    <property type="match status" value="1"/>
</dbReference>
<comment type="similarity">
    <text evidence="1">Belongs to the bacterial solute-binding protein 3 family.</text>
</comment>
<dbReference type="SMART" id="SM00079">
    <property type="entry name" value="PBPe"/>
    <property type="match status" value="1"/>
</dbReference>
<evidence type="ECO:0000259" key="4">
    <source>
        <dbReference type="SMART" id="SM00062"/>
    </source>
</evidence>
<dbReference type="PANTHER" id="PTHR35936:SF19">
    <property type="entry name" value="AMINO-ACID-BINDING PROTEIN YXEM-RELATED"/>
    <property type="match status" value="1"/>
</dbReference>
<evidence type="ECO:0000313" key="7">
    <source>
        <dbReference type="Proteomes" id="UP000237440"/>
    </source>
</evidence>
<keyword evidence="2 3" id="KW-0732">Signal</keyword>
<dbReference type="OrthoDB" id="9768183at2"/>
<proteinExistence type="inferred from homology"/>
<dbReference type="SUPFAM" id="SSF53850">
    <property type="entry name" value="Periplasmic binding protein-like II"/>
    <property type="match status" value="1"/>
</dbReference>
<reference evidence="7" key="1">
    <citation type="submission" date="2017-02" db="EMBL/GenBank/DDBJ databases">
        <authorList>
            <person name="Furmanczyk E.M."/>
        </authorList>
    </citation>
    <scope>NUCLEOTIDE SEQUENCE [LARGE SCALE GENOMIC DNA]</scope>
    <source>
        <strain evidence="7">AP3_22</strain>
    </source>
</reference>